<organism evidence="2 3">
    <name type="scientific">Cherax quadricarinatus</name>
    <name type="common">Australian red claw crayfish</name>
    <dbReference type="NCBI Taxonomy" id="27406"/>
    <lineage>
        <taxon>Eukaryota</taxon>
        <taxon>Metazoa</taxon>
        <taxon>Ecdysozoa</taxon>
        <taxon>Arthropoda</taxon>
        <taxon>Crustacea</taxon>
        <taxon>Multicrustacea</taxon>
        <taxon>Malacostraca</taxon>
        <taxon>Eumalacostraca</taxon>
        <taxon>Eucarida</taxon>
        <taxon>Decapoda</taxon>
        <taxon>Pleocyemata</taxon>
        <taxon>Astacidea</taxon>
        <taxon>Parastacoidea</taxon>
        <taxon>Parastacidae</taxon>
        <taxon>Cherax</taxon>
    </lineage>
</organism>
<dbReference type="EMBL" id="JARKIK010000024">
    <property type="protein sequence ID" value="KAK8743661.1"/>
    <property type="molecule type" value="Genomic_DNA"/>
</dbReference>
<keyword evidence="1" id="KW-0732">Signal</keyword>
<feature type="chain" id="PRO_5044717451" evidence="1">
    <location>
        <begin position="24"/>
        <end position="119"/>
    </location>
</feature>
<evidence type="ECO:0000313" key="2">
    <source>
        <dbReference type="EMBL" id="KAK8743662.1"/>
    </source>
</evidence>
<reference evidence="2" key="2">
    <citation type="submission" date="2024-01" db="EMBL/GenBank/DDBJ databases">
        <authorList>
            <person name="He J."/>
            <person name="Wang M."/>
            <person name="Zheng J."/>
            <person name="Liu Z."/>
        </authorList>
    </citation>
    <scope>NUCLEOTIDE SEQUENCE</scope>
    <source>
        <strain evidence="2">ZL_2023a</strain>
        <tissue evidence="2">Muscle</tissue>
    </source>
</reference>
<proteinExistence type="predicted"/>
<feature type="signal peptide" evidence="1">
    <location>
        <begin position="1"/>
        <end position="23"/>
    </location>
</feature>
<dbReference type="EMBL" id="JARKIK010000024">
    <property type="protein sequence ID" value="KAK8743662.1"/>
    <property type="molecule type" value="Genomic_DNA"/>
</dbReference>
<reference evidence="2 3" key="1">
    <citation type="journal article" date="2024" name="BMC Genomics">
        <title>Genome assembly of redclaw crayfish (Cherax quadricarinatus) provides insights into its immune adaptation and hypoxia tolerance.</title>
        <authorList>
            <person name="Liu Z."/>
            <person name="Zheng J."/>
            <person name="Li H."/>
            <person name="Fang K."/>
            <person name="Wang S."/>
            <person name="He J."/>
            <person name="Zhou D."/>
            <person name="Weng S."/>
            <person name="Chi M."/>
            <person name="Gu Z."/>
            <person name="He J."/>
            <person name="Li F."/>
            <person name="Wang M."/>
        </authorList>
    </citation>
    <scope>NUCLEOTIDE SEQUENCE [LARGE SCALE GENOMIC DNA]</scope>
    <source>
        <strain evidence="2">ZL_2023a</strain>
    </source>
</reference>
<evidence type="ECO:0000313" key="3">
    <source>
        <dbReference type="Proteomes" id="UP001445076"/>
    </source>
</evidence>
<accession>A0AAW0XIJ0</accession>
<comment type="caution">
    <text evidence="2">The sequence shown here is derived from an EMBL/GenBank/DDBJ whole genome shotgun (WGS) entry which is preliminary data.</text>
</comment>
<dbReference type="EMBL" id="JARKIK010000024">
    <property type="protein sequence ID" value="KAK8743660.1"/>
    <property type="molecule type" value="Genomic_DNA"/>
</dbReference>
<gene>
    <name evidence="2" type="ORF">OTU49_001195</name>
</gene>
<evidence type="ECO:0000256" key="1">
    <source>
        <dbReference type="SAM" id="SignalP"/>
    </source>
</evidence>
<keyword evidence="3" id="KW-1185">Reference proteome</keyword>
<name>A0AAW0XIJ0_CHEQU</name>
<protein>
    <submittedName>
        <fullName evidence="2">Uncharacterized protein</fullName>
    </submittedName>
</protein>
<dbReference type="AlphaFoldDB" id="A0AAW0XIJ0"/>
<dbReference type="Proteomes" id="UP001445076">
    <property type="component" value="Unassembled WGS sequence"/>
</dbReference>
<sequence>MVGGRSAVLLMVLVLVKAGIMYGREVCGRNCDLVNCEIPQGCLYGTVTETCQCCPTCAQGPLSPLADVIAGDGLRKKRSPRFAVGTAQRVAKQHKHIVQGGIPKEFLEQLRRKKAKNRQ</sequence>